<proteinExistence type="predicted"/>
<dbReference type="Proteomes" id="UP000026961">
    <property type="component" value="Chromosome 5"/>
</dbReference>
<protein>
    <submittedName>
        <fullName evidence="2">Uncharacterized protein</fullName>
    </submittedName>
</protein>
<accession>A0A0E0A2B9</accession>
<evidence type="ECO:0000313" key="3">
    <source>
        <dbReference type="Proteomes" id="UP000026961"/>
    </source>
</evidence>
<evidence type="ECO:0000313" key="2">
    <source>
        <dbReference type="EnsemblPlants" id="OGLUM05G26140.1"/>
    </source>
</evidence>
<feature type="region of interest" description="Disordered" evidence="1">
    <location>
        <begin position="88"/>
        <end position="108"/>
    </location>
</feature>
<dbReference type="EnsemblPlants" id="OGLUM05G26140.1">
    <property type="protein sequence ID" value="OGLUM05G26140.1"/>
    <property type="gene ID" value="OGLUM05G26140"/>
</dbReference>
<reference evidence="2" key="1">
    <citation type="submission" date="2015-04" db="UniProtKB">
        <authorList>
            <consortium name="EnsemblPlants"/>
        </authorList>
    </citation>
    <scope>IDENTIFICATION</scope>
</reference>
<organism evidence="2">
    <name type="scientific">Oryza glumipatula</name>
    <dbReference type="NCBI Taxonomy" id="40148"/>
    <lineage>
        <taxon>Eukaryota</taxon>
        <taxon>Viridiplantae</taxon>
        <taxon>Streptophyta</taxon>
        <taxon>Embryophyta</taxon>
        <taxon>Tracheophyta</taxon>
        <taxon>Spermatophyta</taxon>
        <taxon>Magnoliopsida</taxon>
        <taxon>Liliopsida</taxon>
        <taxon>Poales</taxon>
        <taxon>Poaceae</taxon>
        <taxon>BOP clade</taxon>
        <taxon>Oryzoideae</taxon>
        <taxon>Oryzeae</taxon>
        <taxon>Oryzinae</taxon>
        <taxon>Oryza</taxon>
    </lineage>
</organism>
<dbReference type="AlphaFoldDB" id="A0A0E0A2B9"/>
<evidence type="ECO:0000256" key="1">
    <source>
        <dbReference type="SAM" id="MobiDB-lite"/>
    </source>
</evidence>
<keyword evidence="3" id="KW-1185">Reference proteome</keyword>
<name>A0A0E0A2B9_9ORYZ</name>
<sequence length="108" mass="12025">MDAAGDEVLVVVDSMDDRAGEEALRSCSRDPEEARASRALGVRWVIGCVVGRHKYALRICQPPLTPLMRAYRARYYPDTRVIAGALGNRRRSLNGRSPPITEELTEEP</sequence>
<reference evidence="2" key="2">
    <citation type="submission" date="2018-05" db="EMBL/GenBank/DDBJ databases">
        <title>OgluRS3 (Oryza glumaepatula Reference Sequence Version 3).</title>
        <authorList>
            <person name="Zhang J."/>
            <person name="Kudrna D."/>
            <person name="Lee S."/>
            <person name="Talag J."/>
            <person name="Welchert J."/>
            <person name="Wing R.A."/>
        </authorList>
    </citation>
    <scope>NUCLEOTIDE SEQUENCE [LARGE SCALE GENOMIC DNA]</scope>
</reference>
<dbReference type="Gramene" id="OGLUM05G26140.1">
    <property type="protein sequence ID" value="OGLUM05G26140.1"/>
    <property type="gene ID" value="OGLUM05G26140"/>
</dbReference>
<dbReference type="HOGENOM" id="CLU_157529_0_0_1"/>